<dbReference type="SUPFAM" id="SSF51735">
    <property type="entry name" value="NAD(P)-binding Rossmann-fold domains"/>
    <property type="match status" value="1"/>
</dbReference>
<keyword evidence="5" id="KW-1185">Reference proteome</keyword>
<reference evidence="4 5" key="1">
    <citation type="submission" date="2023-12" db="EMBL/GenBank/DDBJ databases">
        <title>Description of new species of Mycobacterium terrae complex isolated from sewage at the Sao Paulo Zoological Park Foundation in Brazil.</title>
        <authorList>
            <person name="Romagnoli C.L."/>
            <person name="Conceicao E.C."/>
            <person name="Machado E."/>
            <person name="Barreto L.B.P.F."/>
            <person name="Sharma A."/>
            <person name="Silva N.M."/>
            <person name="Marques L.E."/>
            <person name="Juliana M.A."/>
            <person name="Lourenco M.C.S."/>
            <person name="Digiampietri L.A."/>
            <person name="Suffys P.N."/>
            <person name="Viana-Niero C."/>
        </authorList>
    </citation>
    <scope>NUCLEOTIDE SEQUENCE [LARGE SCALE GENOMIC DNA]</scope>
    <source>
        <strain evidence="4 5">MYC098</strain>
    </source>
</reference>
<dbReference type="NCBIfam" id="NF009467">
    <property type="entry name" value="PRK12826.1-3"/>
    <property type="match status" value="1"/>
</dbReference>
<dbReference type="PRINTS" id="PR00081">
    <property type="entry name" value="GDHRDH"/>
</dbReference>
<dbReference type="RefSeq" id="WP_225405988.1">
    <property type="nucleotide sequence ID" value="NZ_JAYJJR010000002.1"/>
</dbReference>
<gene>
    <name evidence="4" type="ORF">K6T79_05585</name>
</gene>
<keyword evidence="2" id="KW-0560">Oxidoreductase</keyword>
<dbReference type="InterPro" id="IPR036291">
    <property type="entry name" value="NAD(P)-bd_dom_sf"/>
</dbReference>
<dbReference type="CDD" id="cd05233">
    <property type="entry name" value="SDR_c"/>
    <property type="match status" value="1"/>
</dbReference>
<proteinExistence type="inferred from homology"/>
<dbReference type="PRINTS" id="PR00080">
    <property type="entry name" value="SDRFAMILY"/>
</dbReference>
<organism evidence="4 5">
    <name type="scientific">[Mycobacterium] crassicus</name>
    <dbReference type="NCBI Taxonomy" id="2872309"/>
    <lineage>
        <taxon>Bacteria</taxon>
        <taxon>Bacillati</taxon>
        <taxon>Actinomycetota</taxon>
        <taxon>Actinomycetes</taxon>
        <taxon>Mycobacteriales</taxon>
        <taxon>Mycobacteriaceae</taxon>
        <taxon>Mycolicibacter</taxon>
    </lineage>
</organism>
<comment type="similarity">
    <text evidence="1">Belongs to the short-chain dehydrogenases/reductases (SDR) family.</text>
</comment>
<dbReference type="PANTHER" id="PTHR42760:SF133">
    <property type="entry name" value="3-OXOACYL-[ACYL-CARRIER-PROTEIN] REDUCTASE"/>
    <property type="match status" value="1"/>
</dbReference>
<dbReference type="Gene3D" id="3.40.50.720">
    <property type="entry name" value="NAD(P)-binding Rossmann-like Domain"/>
    <property type="match status" value="1"/>
</dbReference>
<dbReference type="PANTHER" id="PTHR42760">
    <property type="entry name" value="SHORT-CHAIN DEHYDROGENASES/REDUCTASES FAMILY MEMBER"/>
    <property type="match status" value="1"/>
</dbReference>
<dbReference type="InterPro" id="IPR002347">
    <property type="entry name" value="SDR_fam"/>
</dbReference>
<dbReference type="Proteomes" id="UP001299596">
    <property type="component" value="Unassembled WGS sequence"/>
</dbReference>
<dbReference type="EMBL" id="JAYJJR010000002">
    <property type="protein sequence ID" value="MEB3020514.1"/>
    <property type="molecule type" value="Genomic_DNA"/>
</dbReference>
<evidence type="ECO:0000313" key="4">
    <source>
        <dbReference type="EMBL" id="MEB3020514.1"/>
    </source>
</evidence>
<evidence type="ECO:0000256" key="1">
    <source>
        <dbReference type="ARBA" id="ARBA00006484"/>
    </source>
</evidence>
<protein>
    <submittedName>
        <fullName evidence="4">Mycofactocin-coupled SDR family oxidoreductase</fullName>
    </submittedName>
</protein>
<dbReference type="InterPro" id="IPR023985">
    <property type="entry name" value="SDR_subfam_1"/>
</dbReference>
<evidence type="ECO:0000256" key="3">
    <source>
        <dbReference type="ARBA" id="ARBA00023027"/>
    </source>
</evidence>
<evidence type="ECO:0000313" key="5">
    <source>
        <dbReference type="Proteomes" id="UP001299596"/>
    </source>
</evidence>
<evidence type="ECO:0000256" key="2">
    <source>
        <dbReference type="ARBA" id="ARBA00023002"/>
    </source>
</evidence>
<keyword evidence="3" id="KW-0520">NAD</keyword>
<comment type="caution">
    <text evidence="4">The sequence shown here is derived from an EMBL/GenBank/DDBJ whole genome shotgun (WGS) entry which is preliminary data.</text>
</comment>
<sequence length="279" mass="29521">MAGRVEGRVALITGAARGQGRSHAVRLAQEGADIIAVDVCARISSNKQIPAPTPDDLAQTADLVKELDRRIVTAQVDVRDFDALKAAVDSGVEQLGRLDVIVANAGIGNGGQTLDKTSEADWQDMIDVNLSGVWKTVKAGVPHLISGGNGGSIILTSSVGGLKAYPHTGHYIAAKHGVVGLMRTFAVELGQHFIRVNSVHPTNVNTSLFMNEGTMKLFRPDLENPGPDDMAVAAQFMHVLPIGWVEPVDISNAVLFLASDESRYVTGLPLTVDAGSMLK</sequence>
<name>A0ABU5XEI7_9MYCO</name>
<accession>A0ABU5XEI7</accession>
<dbReference type="NCBIfam" id="TIGR03971">
    <property type="entry name" value="SDR_subfam_1"/>
    <property type="match status" value="1"/>
</dbReference>
<dbReference type="Pfam" id="PF13561">
    <property type="entry name" value="adh_short_C2"/>
    <property type="match status" value="1"/>
</dbReference>